<reference evidence="2" key="1">
    <citation type="journal article" date="2021" name="BMC Genomics">
        <title>Chromosome-level genome assembly and manually-curated proteome of model necrotroph Parastagonospora nodorum Sn15 reveals a genome-wide trove of candidate effector homologs, and redundancy of virulence-related functions within an accessory chromosome.</title>
        <authorList>
            <person name="Bertazzoni S."/>
            <person name="Jones D.A.B."/>
            <person name="Phan H.T."/>
            <person name="Tan K.-C."/>
            <person name="Hane J.K."/>
        </authorList>
    </citation>
    <scope>NUCLEOTIDE SEQUENCE [LARGE SCALE GENOMIC DNA]</scope>
    <source>
        <strain evidence="2">SN15 / ATCC MYA-4574 / FGSC 10173)</strain>
    </source>
</reference>
<dbReference type="Proteomes" id="UP000663193">
    <property type="component" value="Chromosome 5"/>
</dbReference>
<keyword evidence="2" id="KW-1185">Reference proteome</keyword>
<name>A0A7U2EY04_PHANO</name>
<dbReference type="VEuPathDB" id="FungiDB:JI435_302040"/>
<dbReference type="AlphaFoldDB" id="A0A7U2EY04"/>
<proteinExistence type="predicted"/>
<sequence length="128" mass="13791">MQVAQSIHTRPSTNLHRPSPLTAQLPAKALLSHPLAASNTSCMLNRTTLPTWAPYSYISCFLFSLASIAQPYSSICTPTGSLMQVRAAQAHAFELGSDRTCLKWITGQARLARLAAAPNGVFYMGQGI</sequence>
<protein>
    <submittedName>
        <fullName evidence="1">Uncharacterized protein</fullName>
    </submittedName>
</protein>
<gene>
    <name evidence="1" type="ORF">JI435_302040</name>
</gene>
<organism evidence="1 2">
    <name type="scientific">Phaeosphaeria nodorum (strain SN15 / ATCC MYA-4574 / FGSC 10173)</name>
    <name type="common">Glume blotch fungus</name>
    <name type="synonym">Parastagonospora nodorum</name>
    <dbReference type="NCBI Taxonomy" id="321614"/>
    <lineage>
        <taxon>Eukaryota</taxon>
        <taxon>Fungi</taxon>
        <taxon>Dikarya</taxon>
        <taxon>Ascomycota</taxon>
        <taxon>Pezizomycotina</taxon>
        <taxon>Dothideomycetes</taxon>
        <taxon>Pleosporomycetidae</taxon>
        <taxon>Pleosporales</taxon>
        <taxon>Pleosporineae</taxon>
        <taxon>Phaeosphaeriaceae</taxon>
        <taxon>Parastagonospora</taxon>
    </lineage>
</organism>
<evidence type="ECO:0000313" key="1">
    <source>
        <dbReference type="EMBL" id="QRC95183.1"/>
    </source>
</evidence>
<evidence type="ECO:0000313" key="2">
    <source>
        <dbReference type="Proteomes" id="UP000663193"/>
    </source>
</evidence>
<accession>A0A7U2EY04</accession>
<dbReference type="EMBL" id="CP069027">
    <property type="protein sequence ID" value="QRC95183.1"/>
    <property type="molecule type" value="Genomic_DNA"/>
</dbReference>